<feature type="region of interest" description="Disordered" evidence="1">
    <location>
        <begin position="46"/>
        <end position="144"/>
    </location>
</feature>
<dbReference type="OMA" id="NGHEPYA"/>
<name>M2UQ19_COCH5</name>
<gene>
    <name evidence="2" type="ORF">COCHEDRAFT_1104868</name>
</gene>
<reference evidence="2 3" key="1">
    <citation type="journal article" date="2012" name="PLoS Pathog.">
        <title>Diverse lifestyles and strategies of plant pathogenesis encoded in the genomes of eighteen Dothideomycetes fungi.</title>
        <authorList>
            <person name="Ohm R.A."/>
            <person name="Feau N."/>
            <person name="Henrissat B."/>
            <person name="Schoch C.L."/>
            <person name="Horwitz B.A."/>
            <person name="Barry K.W."/>
            <person name="Condon B.J."/>
            <person name="Copeland A.C."/>
            <person name="Dhillon B."/>
            <person name="Glaser F."/>
            <person name="Hesse C.N."/>
            <person name="Kosti I."/>
            <person name="LaButti K."/>
            <person name="Lindquist E.A."/>
            <person name="Lucas S."/>
            <person name="Salamov A.A."/>
            <person name="Bradshaw R.E."/>
            <person name="Ciuffetti L."/>
            <person name="Hamelin R.C."/>
            <person name="Kema G.H.J."/>
            <person name="Lawrence C."/>
            <person name="Scott J.A."/>
            <person name="Spatafora J.W."/>
            <person name="Turgeon B.G."/>
            <person name="de Wit P.J.G.M."/>
            <person name="Zhong S."/>
            <person name="Goodwin S.B."/>
            <person name="Grigoriev I.V."/>
        </authorList>
    </citation>
    <scope>NUCLEOTIDE SEQUENCE [LARGE SCALE GENOMIC DNA]</scope>
    <source>
        <strain evidence="3">C5 / ATCC 48332 / race O</strain>
    </source>
</reference>
<feature type="region of interest" description="Disordered" evidence="1">
    <location>
        <begin position="166"/>
        <end position="252"/>
    </location>
</feature>
<proteinExistence type="predicted"/>
<evidence type="ECO:0000313" key="3">
    <source>
        <dbReference type="Proteomes" id="UP000016936"/>
    </source>
</evidence>
<organism evidence="2 3">
    <name type="scientific">Cochliobolus heterostrophus (strain C5 / ATCC 48332 / race O)</name>
    <name type="common">Southern corn leaf blight fungus</name>
    <name type="synonym">Bipolaris maydis</name>
    <dbReference type="NCBI Taxonomy" id="701091"/>
    <lineage>
        <taxon>Eukaryota</taxon>
        <taxon>Fungi</taxon>
        <taxon>Dikarya</taxon>
        <taxon>Ascomycota</taxon>
        <taxon>Pezizomycotina</taxon>
        <taxon>Dothideomycetes</taxon>
        <taxon>Pleosporomycetidae</taxon>
        <taxon>Pleosporales</taxon>
        <taxon>Pleosporineae</taxon>
        <taxon>Pleosporaceae</taxon>
        <taxon>Bipolaris</taxon>
    </lineage>
</organism>
<dbReference type="EMBL" id="KB445578">
    <property type="protein sequence ID" value="EMD90028.1"/>
    <property type="molecule type" value="Genomic_DNA"/>
</dbReference>
<feature type="compositionally biased region" description="Polar residues" evidence="1">
    <location>
        <begin position="290"/>
        <end position="303"/>
    </location>
</feature>
<feature type="region of interest" description="Disordered" evidence="1">
    <location>
        <begin position="265"/>
        <end position="307"/>
    </location>
</feature>
<feature type="region of interest" description="Disordered" evidence="1">
    <location>
        <begin position="368"/>
        <end position="452"/>
    </location>
</feature>
<dbReference type="AlphaFoldDB" id="M2UQ19"/>
<reference evidence="3" key="2">
    <citation type="journal article" date="2013" name="PLoS Genet.">
        <title>Comparative genome structure, secondary metabolite, and effector coding capacity across Cochliobolus pathogens.</title>
        <authorList>
            <person name="Condon B.J."/>
            <person name="Leng Y."/>
            <person name="Wu D."/>
            <person name="Bushley K.E."/>
            <person name="Ohm R.A."/>
            <person name="Otillar R."/>
            <person name="Martin J."/>
            <person name="Schackwitz W."/>
            <person name="Grimwood J."/>
            <person name="MohdZainudin N."/>
            <person name="Xue C."/>
            <person name="Wang R."/>
            <person name="Manning V.A."/>
            <person name="Dhillon B."/>
            <person name="Tu Z.J."/>
            <person name="Steffenson B.J."/>
            <person name="Salamov A."/>
            <person name="Sun H."/>
            <person name="Lowry S."/>
            <person name="LaButti K."/>
            <person name="Han J."/>
            <person name="Copeland A."/>
            <person name="Lindquist E."/>
            <person name="Barry K."/>
            <person name="Schmutz J."/>
            <person name="Baker S.E."/>
            <person name="Ciuffetti L.M."/>
            <person name="Grigoriev I.V."/>
            <person name="Zhong S."/>
            <person name="Turgeon B.G."/>
        </authorList>
    </citation>
    <scope>NUCLEOTIDE SEQUENCE [LARGE SCALE GENOMIC DNA]</scope>
    <source>
        <strain evidence="3">C5 / ATCC 48332 / race O</strain>
    </source>
</reference>
<evidence type="ECO:0000256" key="1">
    <source>
        <dbReference type="SAM" id="MobiDB-lite"/>
    </source>
</evidence>
<dbReference type="OrthoDB" id="3801515at2759"/>
<feature type="compositionally biased region" description="Polar residues" evidence="1">
    <location>
        <begin position="429"/>
        <end position="440"/>
    </location>
</feature>
<protein>
    <submittedName>
        <fullName evidence="2">Uncharacterized protein</fullName>
    </submittedName>
</protein>
<feature type="compositionally biased region" description="Low complexity" evidence="1">
    <location>
        <begin position="68"/>
        <end position="78"/>
    </location>
</feature>
<keyword evidence="3" id="KW-1185">Reference proteome</keyword>
<feature type="compositionally biased region" description="Basic residues" evidence="1">
    <location>
        <begin position="124"/>
        <end position="133"/>
    </location>
</feature>
<sequence length="452" mass="49151">MLVACRSRVPHCEEGHACACATALAWPLCPAIAAVDTVGLTGTDSDNITTPVTPTHRFRTRPLRNDSAESSLDAAAASPNRAYAHPCSHHDSANYPNALPNTPPLKPAQSRPRPVSPLGPANVRIRRSHRRSPLLHSPARAGHAARMRQLFEDASREQQTLQPAHVPYPQLPNISAKASSPLARPGHVHSHSQQATSPVRRLESLCIPTTLLPGPQPGFAKTSQQSSESWSDDSGYLIPGSRTKPSPKSIRASVLDDRISKWLTGVSTPNGHEPYAKLPQRSTHPRPQFCQRSSSNFSETASRSGRETLEAPLADTVTIRHVFHTRTEPTMHPATLLRSCPRAANHQALFPDPDLQLSPLSPNVCIERGPSRYHSSRNLRTAASPIKSPHVSKENAASTNTLPHHAQRDNSSTCAQVSPCKIGIGTRFQHPNHTSHTSRGIRTRHVDPQSSV</sequence>
<accession>M2UQ19</accession>
<evidence type="ECO:0000313" key="2">
    <source>
        <dbReference type="EMBL" id="EMD90028.1"/>
    </source>
</evidence>
<dbReference type="HOGENOM" id="CLU_034958_0_0_1"/>
<dbReference type="Proteomes" id="UP000016936">
    <property type="component" value="Unassembled WGS sequence"/>
</dbReference>
<feature type="compositionally biased region" description="Low complexity" evidence="1">
    <location>
        <begin position="223"/>
        <end position="234"/>
    </location>
</feature>